<sequence>METKPKTDLIVQLTGEDGNVFNLCGIVVNALKRAGFRDEAKEVSERLWGSNDYNEALQLFMEYVEVK</sequence>
<dbReference type="RefSeq" id="WP_107518101.1">
    <property type="nucleotide sequence ID" value="NZ_JAMBPY010000008.1"/>
</dbReference>
<accession>A0A9X4L577</accession>
<evidence type="ECO:0000313" key="2">
    <source>
        <dbReference type="Proteomes" id="UP001152422"/>
    </source>
</evidence>
<protein>
    <submittedName>
        <fullName evidence="1">Uncharacterized protein</fullName>
    </submittedName>
</protein>
<dbReference type="Proteomes" id="UP001152422">
    <property type="component" value="Unassembled WGS sequence"/>
</dbReference>
<evidence type="ECO:0000313" key="1">
    <source>
        <dbReference type="EMBL" id="MDG0847005.1"/>
    </source>
</evidence>
<proteinExistence type="predicted"/>
<reference evidence="1" key="1">
    <citation type="submission" date="2022-05" db="EMBL/GenBank/DDBJ databases">
        <title>Comparative genomics of Staphylococcus equorum isolates.</title>
        <authorList>
            <person name="Luelf R.H."/>
        </authorList>
    </citation>
    <scope>NUCLEOTIDE SEQUENCE</scope>
    <source>
        <strain evidence="1">TMW 2.2497</strain>
    </source>
</reference>
<gene>
    <name evidence="1" type="ORF">M4L89_12280</name>
</gene>
<dbReference type="EMBL" id="JAMBQA010000008">
    <property type="protein sequence ID" value="MDG0847005.1"/>
    <property type="molecule type" value="Genomic_DNA"/>
</dbReference>
<keyword evidence="2" id="KW-1185">Reference proteome</keyword>
<comment type="caution">
    <text evidence="1">The sequence shown here is derived from an EMBL/GenBank/DDBJ whole genome shotgun (WGS) entry which is preliminary data.</text>
</comment>
<name>A0A9X4L577_9STAP</name>
<dbReference type="AlphaFoldDB" id="A0A9X4L577"/>
<organism evidence="1 2">
    <name type="scientific">Staphylococcus equorum</name>
    <dbReference type="NCBI Taxonomy" id="246432"/>
    <lineage>
        <taxon>Bacteria</taxon>
        <taxon>Bacillati</taxon>
        <taxon>Bacillota</taxon>
        <taxon>Bacilli</taxon>
        <taxon>Bacillales</taxon>
        <taxon>Staphylococcaceae</taxon>
        <taxon>Staphylococcus</taxon>
    </lineage>
</organism>